<comment type="caution">
    <text evidence="2">The sequence shown here is derived from an EMBL/GenBank/DDBJ whole genome shotgun (WGS) entry which is preliminary data.</text>
</comment>
<reference evidence="2" key="1">
    <citation type="journal article" date="2019" name="Sci. Rep.">
        <title>Draft genome of Tanacetum cinerariifolium, the natural source of mosquito coil.</title>
        <authorList>
            <person name="Yamashiro T."/>
            <person name="Shiraishi A."/>
            <person name="Satake H."/>
            <person name="Nakayama K."/>
        </authorList>
    </citation>
    <scope>NUCLEOTIDE SEQUENCE</scope>
</reference>
<accession>A0A699RBB5</accession>
<protein>
    <submittedName>
        <fullName evidence="2">Putative ribonuclease H-like domain-containing protein</fullName>
    </submittedName>
</protein>
<dbReference type="Pfam" id="PF07727">
    <property type="entry name" value="RVT_2"/>
    <property type="match status" value="1"/>
</dbReference>
<name>A0A699RBB5_TANCI</name>
<dbReference type="InterPro" id="IPR013103">
    <property type="entry name" value="RVT_2"/>
</dbReference>
<feature type="domain" description="Reverse transcriptase Ty1/copia-type" evidence="1">
    <location>
        <begin position="3"/>
        <end position="93"/>
    </location>
</feature>
<organism evidence="2">
    <name type="scientific">Tanacetum cinerariifolium</name>
    <name type="common">Dalmatian daisy</name>
    <name type="synonym">Chrysanthemum cinerariifolium</name>
    <dbReference type="NCBI Taxonomy" id="118510"/>
    <lineage>
        <taxon>Eukaryota</taxon>
        <taxon>Viridiplantae</taxon>
        <taxon>Streptophyta</taxon>
        <taxon>Embryophyta</taxon>
        <taxon>Tracheophyta</taxon>
        <taxon>Spermatophyta</taxon>
        <taxon>Magnoliopsida</taxon>
        <taxon>eudicotyledons</taxon>
        <taxon>Gunneridae</taxon>
        <taxon>Pentapetalae</taxon>
        <taxon>asterids</taxon>
        <taxon>campanulids</taxon>
        <taxon>Asterales</taxon>
        <taxon>Asteraceae</taxon>
        <taxon>Asteroideae</taxon>
        <taxon>Anthemideae</taxon>
        <taxon>Anthemidinae</taxon>
        <taxon>Tanacetum</taxon>
    </lineage>
</organism>
<sequence length="145" mass="16611">MDFTVYQMDAKSAFLYGTIEEEVYVSQPLGFMDPEFPDRVYKVEKALYGLHQAPKAWYETLSTHLLDNRFRRGIIDKNLFIKKIKNNIVLVQVTKTVETTGPVNTATPTYANYPNDPLMPDLKDAGILDDTYDDKDGVQRLTIII</sequence>
<evidence type="ECO:0000313" key="2">
    <source>
        <dbReference type="EMBL" id="GFC83750.1"/>
    </source>
</evidence>
<evidence type="ECO:0000259" key="1">
    <source>
        <dbReference type="Pfam" id="PF07727"/>
    </source>
</evidence>
<dbReference type="EMBL" id="BKCJ011091083">
    <property type="protein sequence ID" value="GFC83750.1"/>
    <property type="molecule type" value="Genomic_DNA"/>
</dbReference>
<dbReference type="AlphaFoldDB" id="A0A699RBB5"/>
<proteinExistence type="predicted"/>
<gene>
    <name evidence="2" type="ORF">Tci_855720</name>
</gene>